<evidence type="ECO:0000256" key="6">
    <source>
        <dbReference type="ARBA" id="ARBA00022694"/>
    </source>
</evidence>
<dbReference type="Gene3D" id="3.90.870.10">
    <property type="entry name" value="DHBP synthase"/>
    <property type="match status" value="1"/>
</dbReference>
<dbReference type="InterPro" id="IPR017945">
    <property type="entry name" value="DHBP_synth_RibB-like_a/b_dom"/>
</dbReference>
<dbReference type="RefSeq" id="WP_344009221.1">
    <property type="nucleotide sequence ID" value="NZ_BAAAMY010000014.1"/>
</dbReference>
<keyword evidence="9" id="KW-0067">ATP-binding</keyword>
<dbReference type="EC" id="2.7.7.87" evidence="3"/>
<feature type="compositionally biased region" description="Acidic residues" evidence="12">
    <location>
        <begin position="220"/>
        <end position="242"/>
    </location>
</feature>
<dbReference type="InterPro" id="IPR050156">
    <property type="entry name" value="TC-AMP_synthase_SUA5"/>
</dbReference>
<evidence type="ECO:0000313" key="15">
    <source>
        <dbReference type="Proteomes" id="UP001501612"/>
    </source>
</evidence>
<evidence type="ECO:0000256" key="10">
    <source>
        <dbReference type="ARBA" id="ARBA00029774"/>
    </source>
</evidence>
<comment type="catalytic activity">
    <reaction evidence="11">
        <text>L-threonine + hydrogencarbonate + ATP = L-threonylcarbamoyladenylate + diphosphate + H2O</text>
        <dbReference type="Rhea" id="RHEA:36407"/>
        <dbReference type="ChEBI" id="CHEBI:15377"/>
        <dbReference type="ChEBI" id="CHEBI:17544"/>
        <dbReference type="ChEBI" id="CHEBI:30616"/>
        <dbReference type="ChEBI" id="CHEBI:33019"/>
        <dbReference type="ChEBI" id="CHEBI:57926"/>
        <dbReference type="ChEBI" id="CHEBI:73682"/>
        <dbReference type="EC" id="2.7.7.87"/>
    </reaction>
</comment>
<evidence type="ECO:0000259" key="13">
    <source>
        <dbReference type="PROSITE" id="PS51163"/>
    </source>
</evidence>
<evidence type="ECO:0000256" key="7">
    <source>
        <dbReference type="ARBA" id="ARBA00022695"/>
    </source>
</evidence>
<dbReference type="SUPFAM" id="SSF55821">
    <property type="entry name" value="YrdC/RibB"/>
    <property type="match status" value="1"/>
</dbReference>
<dbReference type="Proteomes" id="UP001501612">
    <property type="component" value="Unassembled WGS sequence"/>
</dbReference>
<evidence type="ECO:0000256" key="4">
    <source>
        <dbReference type="ARBA" id="ARBA00022490"/>
    </source>
</evidence>
<name>A0ABP5B4Q5_9ACTN</name>
<keyword evidence="6" id="KW-0819">tRNA processing</keyword>
<feature type="compositionally biased region" description="Basic and acidic residues" evidence="12">
    <location>
        <begin position="243"/>
        <end position="253"/>
    </location>
</feature>
<protein>
    <recommendedName>
        <fullName evidence="10">L-threonylcarbamoyladenylate synthase</fullName>
        <ecNumber evidence="3">2.7.7.87</ecNumber>
    </recommendedName>
    <alternativeName>
        <fullName evidence="10">L-threonylcarbamoyladenylate synthase</fullName>
    </alternativeName>
</protein>
<feature type="region of interest" description="Disordered" evidence="12">
    <location>
        <begin position="216"/>
        <end position="264"/>
    </location>
</feature>
<evidence type="ECO:0000256" key="9">
    <source>
        <dbReference type="ARBA" id="ARBA00022840"/>
    </source>
</evidence>
<organism evidence="14 15">
    <name type="scientific">Nocardioides lentus</name>
    <dbReference type="NCBI Taxonomy" id="338077"/>
    <lineage>
        <taxon>Bacteria</taxon>
        <taxon>Bacillati</taxon>
        <taxon>Actinomycetota</taxon>
        <taxon>Actinomycetes</taxon>
        <taxon>Propionibacteriales</taxon>
        <taxon>Nocardioidaceae</taxon>
        <taxon>Nocardioides</taxon>
    </lineage>
</organism>
<sequence>MTTRLSTTGDDPEEREAAIEAATSAVRRGELVVLPTDTVYGIGADAFDADAVQALLDAKGRGRDMPPPVLVSAAGTVDALAVDVPAWARALLDAFWPGGLTLVCHQQASLQWDLGETRGTVAIRMPDHPLVLEVLERTGPLAVSSANTTGLPAATTADEAAGMLGDQVAVVLDDGPSPGGVASTIVDATSETGRVLREGAISLVELNSVLEPLGAVITGDEPEDDPEDDPEDESDVEPDAEPDADRAADRAADPEPDESGPGKG</sequence>
<comment type="subcellular location">
    <subcellularLocation>
        <location evidence="1">Cytoplasm</location>
    </subcellularLocation>
</comment>
<evidence type="ECO:0000256" key="8">
    <source>
        <dbReference type="ARBA" id="ARBA00022741"/>
    </source>
</evidence>
<evidence type="ECO:0000256" key="11">
    <source>
        <dbReference type="ARBA" id="ARBA00048366"/>
    </source>
</evidence>
<evidence type="ECO:0000256" key="12">
    <source>
        <dbReference type="SAM" id="MobiDB-lite"/>
    </source>
</evidence>
<gene>
    <name evidence="14" type="ORF">GCM10009737_35940</name>
</gene>
<dbReference type="NCBIfam" id="TIGR00057">
    <property type="entry name" value="L-threonylcarbamoyladenylate synthase"/>
    <property type="match status" value="1"/>
</dbReference>
<dbReference type="Pfam" id="PF01300">
    <property type="entry name" value="Sua5_yciO_yrdC"/>
    <property type="match status" value="1"/>
</dbReference>
<dbReference type="EMBL" id="BAAAMY010000014">
    <property type="protein sequence ID" value="GAA1930804.1"/>
    <property type="molecule type" value="Genomic_DNA"/>
</dbReference>
<dbReference type="PANTHER" id="PTHR17490:SF16">
    <property type="entry name" value="THREONYLCARBAMOYL-AMP SYNTHASE"/>
    <property type="match status" value="1"/>
</dbReference>
<keyword evidence="5" id="KW-0808">Transferase</keyword>
<proteinExistence type="inferred from homology"/>
<dbReference type="PROSITE" id="PS51163">
    <property type="entry name" value="YRDC"/>
    <property type="match status" value="1"/>
</dbReference>
<keyword evidence="8" id="KW-0547">Nucleotide-binding</keyword>
<feature type="domain" description="YrdC-like" evidence="13">
    <location>
        <begin position="16"/>
        <end position="201"/>
    </location>
</feature>
<dbReference type="PANTHER" id="PTHR17490">
    <property type="entry name" value="SUA5"/>
    <property type="match status" value="1"/>
</dbReference>
<evidence type="ECO:0000256" key="2">
    <source>
        <dbReference type="ARBA" id="ARBA00007663"/>
    </source>
</evidence>
<evidence type="ECO:0000313" key="14">
    <source>
        <dbReference type="EMBL" id="GAA1930804.1"/>
    </source>
</evidence>
<accession>A0ABP5B4Q5</accession>
<keyword evidence="7" id="KW-0548">Nucleotidyltransferase</keyword>
<reference evidence="15" key="1">
    <citation type="journal article" date="2019" name="Int. J. Syst. Evol. Microbiol.">
        <title>The Global Catalogue of Microorganisms (GCM) 10K type strain sequencing project: providing services to taxonomists for standard genome sequencing and annotation.</title>
        <authorList>
            <consortium name="The Broad Institute Genomics Platform"/>
            <consortium name="The Broad Institute Genome Sequencing Center for Infectious Disease"/>
            <person name="Wu L."/>
            <person name="Ma J."/>
        </authorList>
    </citation>
    <scope>NUCLEOTIDE SEQUENCE [LARGE SCALE GENOMIC DNA]</scope>
    <source>
        <strain evidence="15">JCM 14046</strain>
    </source>
</reference>
<evidence type="ECO:0000256" key="1">
    <source>
        <dbReference type="ARBA" id="ARBA00004496"/>
    </source>
</evidence>
<dbReference type="InterPro" id="IPR006070">
    <property type="entry name" value="Sua5-like_dom"/>
</dbReference>
<keyword evidence="15" id="KW-1185">Reference proteome</keyword>
<keyword evidence="4" id="KW-0963">Cytoplasm</keyword>
<evidence type="ECO:0000256" key="3">
    <source>
        <dbReference type="ARBA" id="ARBA00012584"/>
    </source>
</evidence>
<comment type="caution">
    <text evidence="14">The sequence shown here is derived from an EMBL/GenBank/DDBJ whole genome shotgun (WGS) entry which is preliminary data.</text>
</comment>
<comment type="similarity">
    <text evidence="2">Belongs to the SUA5 family.</text>
</comment>
<evidence type="ECO:0000256" key="5">
    <source>
        <dbReference type="ARBA" id="ARBA00022679"/>
    </source>
</evidence>